<comment type="subunit">
    <text evidence="5 6">The basal body constitutes a major portion of the flagellar organelle and consists of four rings (L,P,S, and M) mounted on a central rod. The rod consists of about 26 subunits of FlgG in the distal portion, and FlgB, FlgC and FlgF are thought to build up the proximal portion of the rod with about 6 subunits each.</text>
</comment>
<keyword evidence="9" id="KW-0282">Flagellum</keyword>
<keyword evidence="10" id="KW-1185">Reference proteome</keyword>
<evidence type="ECO:0000313" key="10">
    <source>
        <dbReference type="Proteomes" id="UP000243073"/>
    </source>
</evidence>
<dbReference type="InterPro" id="IPR006299">
    <property type="entry name" value="FlgC"/>
</dbReference>
<protein>
    <recommendedName>
        <fullName evidence="3 6">Flagellar basal-body rod protein FlgC</fullName>
    </recommendedName>
</protein>
<dbReference type="Pfam" id="PF06429">
    <property type="entry name" value="Flg_bbr_C"/>
    <property type="match status" value="1"/>
</dbReference>
<feature type="domain" description="Flagellar basal body rod protein N-terminal" evidence="7">
    <location>
        <begin position="8"/>
        <end position="32"/>
    </location>
</feature>
<dbReference type="RefSeq" id="WP_071473350.1">
    <property type="nucleotide sequence ID" value="NZ_MDKE01000033.1"/>
</dbReference>
<dbReference type="PANTHER" id="PTHR30435">
    <property type="entry name" value="FLAGELLAR PROTEIN"/>
    <property type="match status" value="1"/>
</dbReference>
<organism evidence="9 10">
    <name type="scientific">Oceanisphaera psychrotolerans</name>
    <dbReference type="NCBI Taxonomy" id="1414654"/>
    <lineage>
        <taxon>Bacteria</taxon>
        <taxon>Pseudomonadati</taxon>
        <taxon>Pseudomonadota</taxon>
        <taxon>Gammaproteobacteria</taxon>
        <taxon>Aeromonadales</taxon>
        <taxon>Aeromonadaceae</taxon>
        <taxon>Oceanisphaera</taxon>
    </lineage>
</organism>
<dbReference type="PROSITE" id="PS00588">
    <property type="entry name" value="FLAGELLA_BB_ROD"/>
    <property type="match status" value="1"/>
</dbReference>
<dbReference type="InterPro" id="IPR019776">
    <property type="entry name" value="Flagellar_basal_body_rod_CS"/>
</dbReference>
<keyword evidence="9" id="KW-0969">Cilium</keyword>
<keyword evidence="9" id="KW-0966">Cell projection</keyword>
<name>A0A1J4QBH4_9GAMM</name>
<dbReference type="Proteomes" id="UP000243073">
    <property type="component" value="Unassembled WGS sequence"/>
</dbReference>
<evidence type="ECO:0000256" key="3">
    <source>
        <dbReference type="ARBA" id="ARBA00017941"/>
    </source>
</evidence>
<dbReference type="Pfam" id="PF00460">
    <property type="entry name" value="Flg_bb_rod"/>
    <property type="match status" value="1"/>
</dbReference>
<dbReference type="STRING" id="1414654.BFR47_03760"/>
<evidence type="ECO:0000256" key="1">
    <source>
        <dbReference type="ARBA" id="ARBA00004117"/>
    </source>
</evidence>
<gene>
    <name evidence="9" type="ORF">BFR47_03760</name>
</gene>
<dbReference type="AlphaFoldDB" id="A0A1J4QBH4"/>
<evidence type="ECO:0000256" key="2">
    <source>
        <dbReference type="ARBA" id="ARBA00009677"/>
    </source>
</evidence>
<dbReference type="GO" id="GO:0030694">
    <property type="term" value="C:bacterial-type flagellum basal body, rod"/>
    <property type="evidence" value="ECO:0007669"/>
    <property type="project" value="UniProtKB-UniRule"/>
</dbReference>
<dbReference type="GO" id="GO:0071978">
    <property type="term" value="P:bacterial-type flagellum-dependent swarming motility"/>
    <property type="evidence" value="ECO:0007669"/>
    <property type="project" value="TreeGrafter"/>
</dbReference>
<dbReference type="OrthoDB" id="9794148at2"/>
<evidence type="ECO:0000259" key="8">
    <source>
        <dbReference type="Pfam" id="PF06429"/>
    </source>
</evidence>
<dbReference type="NCBIfam" id="TIGR01395">
    <property type="entry name" value="FlgC"/>
    <property type="match status" value="1"/>
</dbReference>
<comment type="subcellular location">
    <subcellularLocation>
        <location evidence="1 6">Bacterial flagellum basal body</location>
    </subcellularLocation>
</comment>
<dbReference type="PANTHER" id="PTHR30435:SF29">
    <property type="entry name" value="FLAGELLAR BASAL-BODY ROD PROTEIN FLGC"/>
    <property type="match status" value="1"/>
</dbReference>
<comment type="caution">
    <text evidence="9">The sequence shown here is derived from an EMBL/GenBank/DDBJ whole genome shotgun (WGS) entry which is preliminary data.</text>
</comment>
<dbReference type="EMBL" id="MDKE01000033">
    <property type="protein sequence ID" value="OIN07731.1"/>
    <property type="molecule type" value="Genomic_DNA"/>
</dbReference>
<evidence type="ECO:0000256" key="4">
    <source>
        <dbReference type="ARBA" id="ARBA00023143"/>
    </source>
</evidence>
<evidence type="ECO:0000256" key="5">
    <source>
        <dbReference type="ARBA" id="ARBA00025933"/>
    </source>
</evidence>
<proteinExistence type="inferred from homology"/>
<evidence type="ECO:0000313" key="9">
    <source>
        <dbReference type="EMBL" id="OIN07731.1"/>
    </source>
</evidence>
<comment type="similarity">
    <text evidence="2">Belongs to the flagella basal body rod proteins family.</text>
</comment>
<evidence type="ECO:0000259" key="7">
    <source>
        <dbReference type="Pfam" id="PF00460"/>
    </source>
</evidence>
<evidence type="ECO:0000256" key="6">
    <source>
        <dbReference type="RuleBase" id="RU362062"/>
    </source>
</evidence>
<dbReference type="InterPro" id="IPR001444">
    <property type="entry name" value="Flag_bb_rod_N"/>
</dbReference>
<keyword evidence="4 6" id="KW-0975">Bacterial flagellum</keyword>
<accession>A0A1J4QBH4</accession>
<sequence length="139" mass="15219">MSLFKVFDISGSAMSAQSVRLNTTASNLANVDSVSSSLNETYRARKAVFAADLDQALSDRQQSVGVKVTGIVETDTPLQKEFRPDHPMADQDGFIYKPNVNVVEEMTDMLSASRNYQTNVQVADAAKQMLQQTLRLGKG</sequence>
<dbReference type="InterPro" id="IPR010930">
    <property type="entry name" value="Flg_bb/hook_C_dom"/>
</dbReference>
<feature type="domain" description="Flagellar basal-body/hook protein C-terminal" evidence="8">
    <location>
        <begin position="91"/>
        <end position="136"/>
    </location>
</feature>
<reference evidence="9 10" key="1">
    <citation type="submission" date="2016-07" db="EMBL/GenBank/DDBJ databases">
        <title>Draft Genome Sequence of Oceanisphaera psychrotolerans, isolated from coastal sediment samples.</title>
        <authorList>
            <person name="Zhuo S."/>
            <person name="Ruan Z."/>
        </authorList>
    </citation>
    <scope>NUCLEOTIDE SEQUENCE [LARGE SCALE GENOMIC DNA]</scope>
    <source>
        <strain evidence="9 10">LAM-WHM-ZC</strain>
    </source>
</reference>